<evidence type="ECO:0000256" key="3">
    <source>
        <dbReference type="PROSITE-ProRule" id="PRU00023"/>
    </source>
</evidence>
<keyword evidence="1" id="KW-0677">Repeat</keyword>
<dbReference type="GeneID" id="40324787"/>
<evidence type="ECO:0000256" key="1">
    <source>
        <dbReference type="ARBA" id="ARBA00022737"/>
    </source>
</evidence>
<dbReference type="VEuPathDB" id="TriTrypDB:TRSC58_02849"/>
<keyword evidence="2 3" id="KW-0040">ANK repeat</keyword>
<dbReference type="SUPFAM" id="SSF48403">
    <property type="entry name" value="Ankyrin repeat"/>
    <property type="match status" value="1"/>
</dbReference>
<accession>A0A422P1E9</accession>
<dbReference type="AlphaFoldDB" id="A0A422P1E9"/>
<dbReference type="EMBL" id="MKGL01000016">
    <property type="protein sequence ID" value="RNF11527.1"/>
    <property type="molecule type" value="Genomic_DNA"/>
</dbReference>
<sequence>MSSDGAVHSKVIVWKHGHVGGEISDDEKMRRVVDTIKNDDNELFLHWIELSEDVNVRDSCGNTALHWAASLGSLPAVTHLIIAGAKVNALNCNGATPLHCAAICGYVNIIEQLLRNGADAAAVNKNGQTMFDLLRIMGWEGASIMLERLEAALLGPGNGGKITVDVSFSDAPLLGSLPAPLLPGTGDSEGNETALQSPLQIKEKTRHYADINVIDPSDAEELLYMQRSAEIELLVSSEMAGRNEVIIEYVRWMLSIRDTMMPENVVRVEKRSGEVEVVFGEKYSPYGPHQLLVRMVGDAEGEEFWVDAEEVADCVAVKTYVDRHNQTINNQSNSLNFIGFGGFYSRDPLENAERQELSRELNKLLHGNSHVLSSASESNAPKALSTQIPPLCVSSSVKLVPRQPVNERKQTASLNSSLYKVVVSRSSHDSSRGIPSHGSAASTLAYQCSSMTTVATHCSSMTTVATHCSSDEHDEHTNRGSLSTLPNKLDYVVAASVGKEPTVVPHAMPSENKPPYIRQYLSEEEKRKYEAFLRVSALRHLERKRWRQKISYY</sequence>
<dbReference type="PROSITE" id="PS50088">
    <property type="entry name" value="ANK_REPEAT"/>
    <property type="match status" value="2"/>
</dbReference>
<dbReference type="PANTHER" id="PTHR24161:SF124">
    <property type="entry name" value="TRANSIENT RECEPTOR POTENTIAL CHANNEL PYREXIA"/>
    <property type="match status" value="1"/>
</dbReference>
<evidence type="ECO:0000313" key="5">
    <source>
        <dbReference type="Proteomes" id="UP000283634"/>
    </source>
</evidence>
<dbReference type="PROSITE" id="PS50297">
    <property type="entry name" value="ANK_REP_REGION"/>
    <property type="match status" value="2"/>
</dbReference>
<reference evidence="4 5" key="1">
    <citation type="journal article" date="2018" name="BMC Genomics">
        <title>Genomic comparison of Trypanosoma conorhini and Trypanosoma rangeli to Trypanosoma cruzi strains of high and low virulence.</title>
        <authorList>
            <person name="Bradwell K.R."/>
            <person name="Koparde V.N."/>
            <person name="Matveyev A.V."/>
            <person name="Serrano M.G."/>
            <person name="Alves J.M."/>
            <person name="Parikh H."/>
            <person name="Huang B."/>
            <person name="Lee V."/>
            <person name="Espinosa-Alvarez O."/>
            <person name="Ortiz P.A."/>
            <person name="Costa-Martins A.G."/>
            <person name="Teixeira M.M."/>
            <person name="Buck G.A."/>
        </authorList>
    </citation>
    <scope>NUCLEOTIDE SEQUENCE [LARGE SCALE GENOMIC DNA]</scope>
    <source>
        <strain evidence="4 5">AM80</strain>
    </source>
</reference>
<dbReference type="Gene3D" id="1.25.40.20">
    <property type="entry name" value="Ankyrin repeat-containing domain"/>
    <property type="match status" value="2"/>
</dbReference>
<comment type="caution">
    <text evidence="4">The sequence shown here is derived from an EMBL/GenBank/DDBJ whole genome shotgun (WGS) entry which is preliminary data.</text>
</comment>
<keyword evidence="5" id="KW-1185">Reference proteome</keyword>
<feature type="repeat" description="ANK" evidence="3">
    <location>
        <begin position="60"/>
        <end position="92"/>
    </location>
</feature>
<dbReference type="OMA" id="PANHINC"/>
<dbReference type="InterPro" id="IPR002110">
    <property type="entry name" value="Ankyrin_rpt"/>
</dbReference>
<name>A0A422P1E9_TRYRA</name>
<organism evidence="4 5">
    <name type="scientific">Trypanosoma rangeli</name>
    <dbReference type="NCBI Taxonomy" id="5698"/>
    <lineage>
        <taxon>Eukaryota</taxon>
        <taxon>Discoba</taxon>
        <taxon>Euglenozoa</taxon>
        <taxon>Kinetoplastea</taxon>
        <taxon>Metakinetoplastina</taxon>
        <taxon>Trypanosomatida</taxon>
        <taxon>Trypanosomatidae</taxon>
        <taxon>Trypanosoma</taxon>
        <taxon>Herpetosoma</taxon>
    </lineage>
</organism>
<dbReference type="Pfam" id="PF12796">
    <property type="entry name" value="Ank_2"/>
    <property type="match status" value="1"/>
</dbReference>
<feature type="repeat" description="ANK" evidence="3">
    <location>
        <begin position="93"/>
        <end position="125"/>
    </location>
</feature>
<proteinExistence type="predicted"/>
<gene>
    <name evidence="4" type="ORF">TraAM80_00854</name>
</gene>
<dbReference type="Proteomes" id="UP000283634">
    <property type="component" value="Unassembled WGS sequence"/>
</dbReference>
<protein>
    <submittedName>
        <fullName evidence="4">LmrCD-specific DARPin</fullName>
    </submittedName>
</protein>
<dbReference type="PANTHER" id="PTHR24161">
    <property type="entry name" value="ANK_REP_REGION DOMAIN-CONTAINING PROTEIN-RELATED"/>
    <property type="match status" value="1"/>
</dbReference>
<dbReference type="OrthoDB" id="244827at2759"/>
<dbReference type="SMART" id="SM00248">
    <property type="entry name" value="ANK"/>
    <property type="match status" value="2"/>
</dbReference>
<dbReference type="InterPro" id="IPR036770">
    <property type="entry name" value="Ankyrin_rpt-contain_sf"/>
</dbReference>
<dbReference type="RefSeq" id="XP_029242237.1">
    <property type="nucleotide sequence ID" value="XM_029377918.1"/>
</dbReference>
<evidence type="ECO:0000256" key="2">
    <source>
        <dbReference type="ARBA" id="ARBA00023043"/>
    </source>
</evidence>
<evidence type="ECO:0000313" key="4">
    <source>
        <dbReference type="EMBL" id="RNF11527.1"/>
    </source>
</evidence>